<evidence type="ECO:0000256" key="1">
    <source>
        <dbReference type="SAM" id="Phobius"/>
    </source>
</evidence>
<keyword evidence="1" id="KW-0472">Membrane</keyword>
<protein>
    <submittedName>
        <fullName evidence="2">Uncharacterized protein</fullName>
    </submittedName>
</protein>
<keyword evidence="1" id="KW-1133">Transmembrane helix</keyword>
<reference evidence="2 3" key="1">
    <citation type="submission" date="2019-06" db="EMBL/GenBank/DDBJ databases">
        <title>A chromosome-scale genome assembly of the European perch, Perca fluviatilis.</title>
        <authorList>
            <person name="Roques C."/>
            <person name="Zahm M."/>
            <person name="Cabau C."/>
            <person name="Klopp C."/>
            <person name="Bouchez O."/>
            <person name="Donnadieu C."/>
            <person name="Kuhl H."/>
            <person name="Gislard M."/>
            <person name="Guendouz S."/>
            <person name="Journot L."/>
            <person name="Haffray P."/>
            <person name="Bestin A."/>
            <person name="Morvezen R."/>
            <person name="Feron R."/>
            <person name="Wen M."/>
            <person name="Jouanno E."/>
            <person name="Herpin A."/>
            <person name="Schartl M."/>
            <person name="Postlethwait J."/>
            <person name="Schaerlinger B."/>
            <person name="Chardard D."/>
            <person name="Lecocq T."/>
            <person name="Poncet C."/>
            <person name="Jaffrelo L."/>
            <person name="Lampietro C."/>
            <person name="Guiguen Y."/>
        </authorList>
    </citation>
    <scope>NUCLEOTIDE SEQUENCE [LARGE SCALE GENOMIC DNA]</scope>
    <source>
        <tissue evidence="2">Blood</tissue>
    </source>
</reference>
<sequence length="116" mass="13199">MVFLEMPPQDVTSELHFKYVRFCVWYIIIFNITVFSYAIIFQMENTETSTEQATSTACIDLENILKGLDSLSNCMDQLALRTQLRQCDLIVCVGHPDKLAFSENPRGTEASAPRLT</sequence>
<dbReference type="AlphaFoldDB" id="A0A6A5EQ99"/>
<accession>A0A6A5EQ99</accession>
<dbReference type="EMBL" id="VHII01000010">
    <property type="protein sequence ID" value="KAF1384246.1"/>
    <property type="molecule type" value="Genomic_DNA"/>
</dbReference>
<organism evidence="2 3">
    <name type="scientific">Perca fluviatilis</name>
    <name type="common">European perch</name>
    <dbReference type="NCBI Taxonomy" id="8168"/>
    <lineage>
        <taxon>Eukaryota</taxon>
        <taxon>Metazoa</taxon>
        <taxon>Chordata</taxon>
        <taxon>Craniata</taxon>
        <taxon>Vertebrata</taxon>
        <taxon>Euteleostomi</taxon>
        <taxon>Actinopterygii</taxon>
        <taxon>Neopterygii</taxon>
        <taxon>Teleostei</taxon>
        <taxon>Neoteleostei</taxon>
        <taxon>Acanthomorphata</taxon>
        <taxon>Eupercaria</taxon>
        <taxon>Perciformes</taxon>
        <taxon>Percoidei</taxon>
        <taxon>Percidae</taxon>
        <taxon>Percinae</taxon>
        <taxon>Perca</taxon>
    </lineage>
</organism>
<feature type="transmembrane region" description="Helical" evidence="1">
    <location>
        <begin position="19"/>
        <end position="40"/>
    </location>
</feature>
<dbReference type="Proteomes" id="UP000465112">
    <property type="component" value="Chromosome 10"/>
</dbReference>
<gene>
    <name evidence="2" type="ORF">PFLUV_G00116350</name>
</gene>
<keyword evidence="3" id="KW-1185">Reference proteome</keyword>
<keyword evidence="1" id="KW-0812">Transmembrane</keyword>
<comment type="caution">
    <text evidence="2">The sequence shown here is derived from an EMBL/GenBank/DDBJ whole genome shotgun (WGS) entry which is preliminary data.</text>
</comment>
<evidence type="ECO:0000313" key="2">
    <source>
        <dbReference type="EMBL" id="KAF1384246.1"/>
    </source>
</evidence>
<evidence type="ECO:0000313" key="3">
    <source>
        <dbReference type="Proteomes" id="UP000465112"/>
    </source>
</evidence>
<name>A0A6A5EQ99_PERFL</name>
<proteinExistence type="predicted"/>